<keyword evidence="2" id="KW-1185">Reference proteome</keyword>
<dbReference type="Proteomes" id="UP000075884">
    <property type="component" value="Unassembled WGS sequence"/>
</dbReference>
<name>A0A182NYV8_9DIPT</name>
<accession>A0A182NYV8</accession>
<evidence type="ECO:0000313" key="2">
    <source>
        <dbReference type="Proteomes" id="UP000075884"/>
    </source>
</evidence>
<proteinExistence type="predicted"/>
<reference evidence="1" key="2">
    <citation type="submission" date="2020-05" db="UniProtKB">
        <authorList>
            <consortium name="EnsemblMetazoa"/>
        </authorList>
    </citation>
    <scope>IDENTIFICATION</scope>
    <source>
        <strain evidence="1">WRAIR2</strain>
    </source>
</reference>
<protein>
    <submittedName>
        <fullName evidence="1">Uncharacterized protein</fullName>
    </submittedName>
</protein>
<organism evidence="1 2">
    <name type="scientific">Anopheles dirus</name>
    <dbReference type="NCBI Taxonomy" id="7168"/>
    <lineage>
        <taxon>Eukaryota</taxon>
        <taxon>Metazoa</taxon>
        <taxon>Ecdysozoa</taxon>
        <taxon>Arthropoda</taxon>
        <taxon>Hexapoda</taxon>
        <taxon>Insecta</taxon>
        <taxon>Pterygota</taxon>
        <taxon>Neoptera</taxon>
        <taxon>Endopterygota</taxon>
        <taxon>Diptera</taxon>
        <taxon>Nematocera</taxon>
        <taxon>Culicoidea</taxon>
        <taxon>Culicidae</taxon>
        <taxon>Anophelinae</taxon>
        <taxon>Anopheles</taxon>
    </lineage>
</organism>
<dbReference type="EnsemblMetazoa" id="ADIR014997-RA">
    <property type="protein sequence ID" value="ADIR014997-PA"/>
    <property type="gene ID" value="ADIR014997"/>
</dbReference>
<evidence type="ECO:0000313" key="1">
    <source>
        <dbReference type="EnsemblMetazoa" id="ADIR014997-PA"/>
    </source>
</evidence>
<dbReference type="VEuPathDB" id="VectorBase:ADIR014997"/>
<sequence length="80" mass="9501">MQGKDSPREAYSLILQIDLLKPDELHTLCYLSKQFGRRCLSCDESHYSKMTRIGKMAHFLRDPYFRTSNKRRNTLQIFCV</sequence>
<dbReference type="AlphaFoldDB" id="A0A182NYV8"/>
<reference evidence="2" key="1">
    <citation type="submission" date="2013-03" db="EMBL/GenBank/DDBJ databases">
        <title>The Genome Sequence of Anopheles dirus WRAIR2.</title>
        <authorList>
            <consortium name="The Broad Institute Genomics Platform"/>
            <person name="Neafsey D.E."/>
            <person name="Walton C."/>
            <person name="Walker B."/>
            <person name="Young S.K."/>
            <person name="Zeng Q."/>
            <person name="Gargeya S."/>
            <person name="Fitzgerald M."/>
            <person name="Haas B."/>
            <person name="Abouelleil A."/>
            <person name="Allen A.W."/>
            <person name="Alvarado L."/>
            <person name="Arachchi H.M."/>
            <person name="Berlin A.M."/>
            <person name="Chapman S.B."/>
            <person name="Gainer-Dewar J."/>
            <person name="Goldberg J."/>
            <person name="Griggs A."/>
            <person name="Gujja S."/>
            <person name="Hansen M."/>
            <person name="Howarth C."/>
            <person name="Imamovic A."/>
            <person name="Ireland A."/>
            <person name="Larimer J."/>
            <person name="McCowan C."/>
            <person name="Murphy C."/>
            <person name="Pearson M."/>
            <person name="Poon T.W."/>
            <person name="Priest M."/>
            <person name="Roberts A."/>
            <person name="Saif S."/>
            <person name="Shea T."/>
            <person name="Sisk P."/>
            <person name="Sykes S."/>
            <person name="Wortman J."/>
            <person name="Nusbaum C."/>
            <person name="Birren B."/>
        </authorList>
    </citation>
    <scope>NUCLEOTIDE SEQUENCE [LARGE SCALE GENOMIC DNA]</scope>
    <source>
        <strain evidence="2">WRAIR2</strain>
    </source>
</reference>